<protein>
    <submittedName>
        <fullName evidence="2">CRISPR-associated RecB family exonuclease Cas4a</fullName>
    </submittedName>
</protein>
<proteinExistence type="predicted"/>
<accession>A0A2T5G4G7</accession>
<evidence type="ECO:0000313" key="2">
    <source>
        <dbReference type="EMBL" id="PTQ51045.1"/>
    </source>
</evidence>
<sequence>MMHEPYSEVTPLTGSLLYHWVVCSRSAWLYSRQITPDQDHGDLSLGRWIAKTAYPRKGAREVSLPGAKIDVLDTDGDAVIVVEVKKSSRMVKGARLQVLFYLWRLKEHGISARGEIRVPKERKRLDVFLDGEGEAHLLASIRALGEVLARPSPPPAAWIPSCRSCAFLEFCWVDEPEHPAPETADSAPEVQEA</sequence>
<dbReference type="Proteomes" id="UP000244180">
    <property type="component" value="Unassembled WGS sequence"/>
</dbReference>
<keyword evidence="2" id="KW-0540">Nuclease</keyword>
<feature type="domain" description="DUF83" evidence="1">
    <location>
        <begin position="13"/>
        <end position="172"/>
    </location>
</feature>
<dbReference type="InterPro" id="IPR022765">
    <property type="entry name" value="Dna2/Cas4_DUF83"/>
</dbReference>
<organism evidence="2 3">
    <name type="scientific">Hydrogenibacillus schlegelii</name>
    <name type="common">Bacillus schlegelii</name>
    <dbReference type="NCBI Taxonomy" id="1484"/>
    <lineage>
        <taxon>Bacteria</taxon>
        <taxon>Bacillati</taxon>
        <taxon>Bacillota</taxon>
        <taxon>Bacilli</taxon>
        <taxon>Bacillales</taxon>
        <taxon>Bacillales Family X. Incertae Sedis</taxon>
        <taxon>Hydrogenibacillus</taxon>
    </lineage>
</organism>
<keyword evidence="2" id="KW-0378">Hydrolase</keyword>
<evidence type="ECO:0000313" key="3">
    <source>
        <dbReference type="Proteomes" id="UP000244180"/>
    </source>
</evidence>
<reference evidence="2 3" key="1">
    <citation type="submission" date="2017-08" db="EMBL/GenBank/DDBJ databases">
        <title>Burning lignite coal seam in the remote Altai Mountains harbors a hydrogen-driven thermophilic microbial community.</title>
        <authorList>
            <person name="Kadnikov V.V."/>
            <person name="Mardanov A.V."/>
            <person name="Ivasenko D."/>
            <person name="Beletsky A.V."/>
            <person name="Karnachuk O.V."/>
            <person name="Ravin N.V."/>
        </authorList>
    </citation>
    <scope>NUCLEOTIDE SEQUENCE [LARGE SCALE GENOMIC DNA]</scope>
    <source>
        <strain evidence="2">AL33</strain>
    </source>
</reference>
<gene>
    <name evidence="2" type="ORF">HSCHL_1555</name>
</gene>
<dbReference type="Pfam" id="PF01930">
    <property type="entry name" value="Cas_Cas4"/>
    <property type="match status" value="1"/>
</dbReference>
<keyword evidence="2" id="KW-0269">Exonuclease</keyword>
<evidence type="ECO:0000259" key="1">
    <source>
        <dbReference type="Pfam" id="PF01930"/>
    </source>
</evidence>
<dbReference type="InterPro" id="IPR011604">
    <property type="entry name" value="PDDEXK-like_dom_sf"/>
</dbReference>
<dbReference type="Gene3D" id="3.90.320.10">
    <property type="match status" value="1"/>
</dbReference>
<comment type="caution">
    <text evidence="2">The sequence shown here is derived from an EMBL/GenBank/DDBJ whole genome shotgun (WGS) entry which is preliminary data.</text>
</comment>
<dbReference type="EMBL" id="PEBV01000053">
    <property type="protein sequence ID" value="PTQ51045.1"/>
    <property type="molecule type" value="Genomic_DNA"/>
</dbReference>
<dbReference type="AlphaFoldDB" id="A0A2T5G4G7"/>
<dbReference type="PANTHER" id="PTHR37168">
    <property type="entry name" value="CRISPR-ASSOCIATED EXONUCLEASE CAS4"/>
    <property type="match status" value="1"/>
</dbReference>
<name>A0A2T5G4G7_HYDSH</name>
<dbReference type="GO" id="GO:0004527">
    <property type="term" value="F:exonuclease activity"/>
    <property type="evidence" value="ECO:0007669"/>
    <property type="project" value="UniProtKB-KW"/>
</dbReference>
<dbReference type="PANTHER" id="PTHR37168:SF2">
    <property type="entry name" value="CRISPR-ASSOCIATED EXONUCLEASE CAS4"/>
    <property type="match status" value="1"/>
</dbReference>